<dbReference type="GO" id="GO:0008270">
    <property type="term" value="F:zinc ion binding"/>
    <property type="evidence" value="ECO:0007669"/>
    <property type="project" value="InterPro"/>
</dbReference>
<dbReference type="EMBL" id="BMYS01000032">
    <property type="protein sequence ID" value="GGW96706.1"/>
    <property type="molecule type" value="Genomic_DNA"/>
</dbReference>
<proteinExistence type="predicted"/>
<dbReference type="InterPro" id="IPR004026">
    <property type="entry name" value="Ada_DNA_repair_Zn-bd"/>
</dbReference>
<accession>A0A918N1Z6</accession>
<dbReference type="PANTHER" id="PTHR12302:SF26">
    <property type="entry name" value="BLR1266 PROTEIN"/>
    <property type="match status" value="1"/>
</dbReference>
<feature type="chain" id="PRO_5038000382" description="TNase-like domain-containing protein" evidence="2">
    <location>
        <begin position="22"/>
        <end position="221"/>
    </location>
</feature>
<dbReference type="GO" id="GO:0006355">
    <property type="term" value="P:regulation of DNA-templated transcription"/>
    <property type="evidence" value="ECO:0007669"/>
    <property type="project" value="InterPro"/>
</dbReference>
<dbReference type="GO" id="GO:0008168">
    <property type="term" value="F:methyltransferase activity"/>
    <property type="evidence" value="ECO:0007669"/>
    <property type="project" value="InterPro"/>
</dbReference>
<organism evidence="4 5">
    <name type="scientific">Advenella faeciporci</name>
    <dbReference type="NCBI Taxonomy" id="797535"/>
    <lineage>
        <taxon>Bacteria</taxon>
        <taxon>Pseudomonadati</taxon>
        <taxon>Pseudomonadota</taxon>
        <taxon>Betaproteobacteria</taxon>
        <taxon>Burkholderiales</taxon>
        <taxon>Alcaligenaceae</taxon>
    </lineage>
</organism>
<dbReference type="SMART" id="SM00318">
    <property type="entry name" value="SNc"/>
    <property type="match status" value="1"/>
</dbReference>
<dbReference type="PANTHER" id="PTHR12302">
    <property type="entry name" value="EBNA2 BINDING PROTEIN P100"/>
    <property type="match status" value="1"/>
</dbReference>
<dbReference type="Proteomes" id="UP000608345">
    <property type="component" value="Unassembled WGS sequence"/>
</dbReference>
<reference evidence="4" key="1">
    <citation type="journal article" date="2014" name="Int. J. Syst. Evol. Microbiol.">
        <title>Complete genome sequence of Corynebacterium casei LMG S-19264T (=DSM 44701T), isolated from a smear-ripened cheese.</title>
        <authorList>
            <consortium name="US DOE Joint Genome Institute (JGI-PGF)"/>
            <person name="Walter F."/>
            <person name="Albersmeier A."/>
            <person name="Kalinowski J."/>
            <person name="Ruckert C."/>
        </authorList>
    </citation>
    <scope>NUCLEOTIDE SEQUENCE</scope>
    <source>
        <strain evidence="4">KCTC 23732</strain>
    </source>
</reference>
<reference evidence="4" key="2">
    <citation type="submission" date="2020-09" db="EMBL/GenBank/DDBJ databases">
        <authorList>
            <person name="Sun Q."/>
            <person name="Kim S."/>
        </authorList>
    </citation>
    <scope>NUCLEOTIDE SEQUENCE</scope>
    <source>
        <strain evidence="4">KCTC 23732</strain>
    </source>
</reference>
<dbReference type="SUPFAM" id="SSF57884">
    <property type="entry name" value="Ada DNA repair protein, N-terminal domain (N-Ada 10)"/>
    <property type="match status" value="1"/>
</dbReference>
<dbReference type="Pfam" id="PF00565">
    <property type="entry name" value="SNase"/>
    <property type="match status" value="1"/>
</dbReference>
<comment type="caution">
    <text evidence="4">The sequence shown here is derived from an EMBL/GenBank/DDBJ whole genome shotgun (WGS) entry which is preliminary data.</text>
</comment>
<feature type="domain" description="TNase-like" evidence="3">
    <location>
        <begin position="22"/>
        <end position="143"/>
    </location>
</feature>
<evidence type="ECO:0000313" key="5">
    <source>
        <dbReference type="Proteomes" id="UP000608345"/>
    </source>
</evidence>
<keyword evidence="2" id="KW-0732">Signal</keyword>
<dbReference type="Gene3D" id="2.40.50.90">
    <property type="match status" value="1"/>
</dbReference>
<dbReference type="InterPro" id="IPR016071">
    <property type="entry name" value="Staphylococal_nuclease_OB-fold"/>
</dbReference>
<dbReference type="Pfam" id="PF02805">
    <property type="entry name" value="Ada_Zn_binding"/>
    <property type="match status" value="1"/>
</dbReference>
<dbReference type="RefSeq" id="WP_189386102.1">
    <property type="nucleotide sequence ID" value="NZ_BAABFY010000039.1"/>
</dbReference>
<dbReference type="Gene3D" id="3.40.10.10">
    <property type="entry name" value="DNA Methylphosphotriester Repair Domain"/>
    <property type="match status" value="1"/>
</dbReference>
<evidence type="ECO:0000256" key="1">
    <source>
        <dbReference type="ARBA" id="ARBA00023159"/>
    </source>
</evidence>
<dbReference type="GO" id="GO:0006281">
    <property type="term" value="P:DNA repair"/>
    <property type="evidence" value="ECO:0007669"/>
    <property type="project" value="InterPro"/>
</dbReference>
<sequence length="221" mass="24158">MKKSLTVFVVVLNTLFGQAQAVQLKGKVVNIADGDTLTILQHDKTQKRIRLGEIDAPESKQAFGQRSKESLIQLCGGRNAVVQVQDIDRYGRVVGRVSCNGVDTTAEQVRRGMAWVYDGYAKDKSLYEVQSQAKKARKGLWADASPVPPWLWRKGQTTAQAATQSGSKAVSGEVRGNKNSRVYHLSNCPGYTAMNPKNVLSFKTEKEARAAGFRKAGNCPG</sequence>
<gene>
    <name evidence="4" type="ORF">GCM10011450_27760</name>
</gene>
<dbReference type="AlphaFoldDB" id="A0A918N1Z6"/>
<keyword evidence="5" id="KW-1185">Reference proteome</keyword>
<evidence type="ECO:0000256" key="2">
    <source>
        <dbReference type="SAM" id="SignalP"/>
    </source>
</evidence>
<name>A0A918N1Z6_9BURK</name>
<dbReference type="PROSITE" id="PS01123">
    <property type="entry name" value="TNASE_1"/>
    <property type="match status" value="1"/>
</dbReference>
<dbReference type="GO" id="GO:0004518">
    <property type="term" value="F:nuclease activity"/>
    <property type="evidence" value="ECO:0007669"/>
    <property type="project" value="InterPro"/>
</dbReference>
<evidence type="ECO:0000313" key="4">
    <source>
        <dbReference type="EMBL" id="GGW96706.1"/>
    </source>
</evidence>
<dbReference type="InterPro" id="IPR002071">
    <property type="entry name" value="Thermonucl_AS"/>
</dbReference>
<dbReference type="InterPro" id="IPR035451">
    <property type="entry name" value="Ada-like_dom_sf"/>
</dbReference>
<feature type="signal peptide" evidence="2">
    <location>
        <begin position="1"/>
        <end position="21"/>
    </location>
</feature>
<evidence type="ECO:0000259" key="3">
    <source>
        <dbReference type="PROSITE" id="PS50830"/>
    </source>
</evidence>
<dbReference type="PROSITE" id="PS50830">
    <property type="entry name" value="TNASE_3"/>
    <property type="match status" value="1"/>
</dbReference>
<protein>
    <recommendedName>
        <fullName evidence="3">TNase-like domain-containing protein</fullName>
    </recommendedName>
</protein>
<dbReference type="SUPFAM" id="SSF50199">
    <property type="entry name" value="Staphylococcal nuclease"/>
    <property type="match status" value="1"/>
</dbReference>
<dbReference type="InterPro" id="IPR035437">
    <property type="entry name" value="SNase_OB-fold_sf"/>
</dbReference>
<keyword evidence="1" id="KW-0010">Activator</keyword>
<dbReference type="GO" id="GO:0003677">
    <property type="term" value="F:DNA binding"/>
    <property type="evidence" value="ECO:0007669"/>
    <property type="project" value="InterPro"/>
</dbReference>